<organism evidence="1 2">
    <name type="scientific">Thalassorhabdus alkalitolerans</name>
    <dbReference type="NCBI Taxonomy" id="2282697"/>
    <lineage>
        <taxon>Bacteria</taxon>
        <taxon>Bacillati</taxon>
        <taxon>Bacillota</taxon>
        <taxon>Bacilli</taxon>
        <taxon>Bacillales</taxon>
        <taxon>Bacillaceae</taxon>
        <taxon>Thalassorhabdus</taxon>
    </lineage>
</organism>
<protein>
    <submittedName>
        <fullName evidence="1">Uncharacterized protein</fullName>
    </submittedName>
</protein>
<gene>
    <name evidence="1" type="ORF">ACFPU1_07330</name>
</gene>
<evidence type="ECO:0000313" key="2">
    <source>
        <dbReference type="Proteomes" id="UP001596142"/>
    </source>
</evidence>
<keyword evidence="2" id="KW-1185">Reference proteome</keyword>
<name>A0ABW0YPZ0_9BACI</name>
<comment type="caution">
    <text evidence="1">The sequence shown here is derived from an EMBL/GenBank/DDBJ whole genome shotgun (WGS) entry which is preliminary data.</text>
</comment>
<evidence type="ECO:0000313" key="1">
    <source>
        <dbReference type="EMBL" id="MFC5712588.1"/>
    </source>
</evidence>
<reference evidence="2" key="1">
    <citation type="journal article" date="2019" name="Int. J. Syst. Evol. Microbiol.">
        <title>The Global Catalogue of Microorganisms (GCM) 10K type strain sequencing project: providing services to taxonomists for standard genome sequencing and annotation.</title>
        <authorList>
            <consortium name="The Broad Institute Genomics Platform"/>
            <consortium name="The Broad Institute Genome Sequencing Center for Infectious Disease"/>
            <person name="Wu L."/>
            <person name="Ma J."/>
        </authorList>
    </citation>
    <scope>NUCLEOTIDE SEQUENCE [LARGE SCALE GENOMIC DNA]</scope>
    <source>
        <strain evidence="2">CECT 7184</strain>
    </source>
</reference>
<dbReference type="Pfam" id="PF26325">
    <property type="entry name" value="YhjD"/>
    <property type="match status" value="1"/>
</dbReference>
<dbReference type="InterPro" id="IPR058600">
    <property type="entry name" value="YhjD-like"/>
</dbReference>
<proteinExistence type="predicted"/>
<dbReference type="Proteomes" id="UP001596142">
    <property type="component" value="Unassembled WGS sequence"/>
</dbReference>
<dbReference type="RefSeq" id="WP_157843025.1">
    <property type="nucleotide sequence ID" value="NZ_JBHSOZ010000003.1"/>
</dbReference>
<accession>A0ABW0YPZ0</accession>
<dbReference type="EMBL" id="JBHSOZ010000003">
    <property type="protein sequence ID" value="MFC5712588.1"/>
    <property type="molecule type" value="Genomic_DNA"/>
</dbReference>
<sequence length="127" mass="15098">MHVKEEEHIMLHYSILLPLVKKVLERDLQLIEKGPFKLKDPYYLLINESLRSLHEDARKVKSFMHQRKMKAFFVENDGMFSRYTYTCRGYEGSISYLNANLKRQARHSMDAYFKGKSPLEQESVLHS</sequence>